<sequence>MASPGEAIPLAPAASASDFPVPPSASSSPPAPIPTLSRPQLKAHYFHYSSRQVKARIDPEVPLEEIVKQLCLSQQLGVKRPPGLFALRERDGGELVTEENVRELLERATHFTLVSSPMLEAVEMVDKLRSTDPSTLKPAVFTLRTLIRERLFLREFVKRGGVEALQGVIKRSSGNTLAYALICLQGLLELDERGWEGIGRPFVARIVEIVTTEPLINVSRPATAILRRLASQPYAAPNSPEGETGFSAVFDSIFDQPDFLAILVGKLSSGDVEVTNLSLGLLESLLRGSNELRDLRITEVLENRDAWKTVGKLLDQTKGADLSVLLSLQHQLLLSLHVALTSPIEEPHYYLFDEVWIAGELEDTDETNRWRRLGFRTEAPQYEFEGAGLLGLKALKRFAEDSQNEFAQTLRDQLTRPEAQRLPLSTASTLVLRVLASYFEIPSPPASPPLTPSPYLFRLYELHALVVQFFARMWVESGATNEEEEVERVMELTRGQVKFVLGAAGGEKSWFKVRQELLNADYKTVRDRQLRELAIQDDLLSKAPVRNLRGRLYLESYEFVKTQRIACLHRGAWFLVSPSSIGAAGSGKKTHQGKNSQQVWRFYRLAPNRKVLHWVDAMEKREVGPGLDELPEKIDVSSITEVIPTGGATPQRPTASRQGQSNARTAGSKSRLSFLSKDSSSRTASPAEVHDSTASLSFTLHSHTGPLVELTAPSDSTFSEWVDGLSLLRPDGNIVTRATADYIQTLTNFGVKVKLLDLSGDKIKIPAEVTVDSVPDPSARFFYADSF</sequence>
<reference evidence="7 8" key="1">
    <citation type="submission" date="2019-07" db="EMBL/GenBank/DDBJ databases">
        <title>Rhodotorula toruloides NBRC10032 genome sequencing.</title>
        <authorList>
            <person name="Shida Y."/>
            <person name="Takaku H."/>
            <person name="Ogasawara W."/>
            <person name="Mori K."/>
        </authorList>
    </citation>
    <scope>NUCLEOTIDE SEQUENCE [LARGE SCALE GENOMIC DNA]</scope>
    <source>
        <strain evidence="7 8">NBRC10032</strain>
    </source>
</reference>
<dbReference type="InterPro" id="IPR050868">
    <property type="entry name" value="ELMO_domain-containing"/>
</dbReference>
<comment type="function">
    <text evidence="4">Involved in cytoskeletal rearrangements required for phagocytosis of apoptotic cells and cell motility. Acts in association with DOCK1 and CRK. Was initially proposed to be required in complex with DOCK1 to activate Rac Rho small GTPases. May enhance the guanine nucleotide exchange factor (GEF) activity of DOCK1.</text>
</comment>
<dbReference type="InterPro" id="IPR024574">
    <property type="entry name" value="ELMO_ARM"/>
</dbReference>
<evidence type="ECO:0000256" key="5">
    <source>
        <dbReference type="SAM" id="MobiDB-lite"/>
    </source>
</evidence>
<dbReference type="Gene3D" id="1.25.10.10">
    <property type="entry name" value="Leucine-rich Repeat Variant"/>
    <property type="match status" value="1"/>
</dbReference>
<organism evidence="7 8">
    <name type="scientific">Rhodotorula toruloides</name>
    <name type="common">Yeast</name>
    <name type="synonym">Rhodosporidium toruloides</name>
    <dbReference type="NCBI Taxonomy" id="5286"/>
    <lineage>
        <taxon>Eukaryota</taxon>
        <taxon>Fungi</taxon>
        <taxon>Dikarya</taxon>
        <taxon>Basidiomycota</taxon>
        <taxon>Pucciniomycotina</taxon>
        <taxon>Microbotryomycetes</taxon>
        <taxon>Sporidiobolales</taxon>
        <taxon>Sporidiobolaceae</taxon>
        <taxon>Rhodotorula</taxon>
    </lineage>
</organism>
<dbReference type="InterPro" id="IPR011989">
    <property type="entry name" value="ARM-like"/>
</dbReference>
<proteinExistence type="predicted"/>
<dbReference type="PROSITE" id="PS51335">
    <property type="entry name" value="ELMO"/>
    <property type="match status" value="1"/>
</dbReference>
<evidence type="ECO:0000256" key="2">
    <source>
        <dbReference type="ARBA" id="ARBA00022907"/>
    </source>
</evidence>
<dbReference type="PANTHER" id="PTHR12771:SF56">
    <property type="entry name" value="CED-12"/>
    <property type="match status" value="1"/>
</dbReference>
<dbReference type="InterPro" id="IPR001849">
    <property type="entry name" value="PH_domain"/>
</dbReference>
<gene>
    <name evidence="7" type="ORF">Rt10032_c06g2664</name>
</gene>
<evidence type="ECO:0000259" key="6">
    <source>
        <dbReference type="PROSITE" id="PS51335"/>
    </source>
</evidence>
<dbReference type="Pfam" id="PF11841">
    <property type="entry name" value="ELMO_ARM"/>
    <property type="match status" value="1"/>
</dbReference>
<evidence type="ECO:0000256" key="4">
    <source>
        <dbReference type="ARBA" id="ARBA00024863"/>
    </source>
</evidence>
<dbReference type="Pfam" id="PF16457">
    <property type="entry name" value="PH_12"/>
    <property type="match status" value="1"/>
</dbReference>
<dbReference type="EMBL" id="BJWK01000006">
    <property type="protein sequence ID" value="GEM08647.1"/>
    <property type="molecule type" value="Genomic_DNA"/>
</dbReference>
<dbReference type="Proteomes" id="UP000321518">
    <property type="component" value="Unassembled WGS sequence"/>
</dbReference>
<dbReference type="GO" id="GO:0017124">
    <property type="term" value="F:SH3 domain binding"/>
    <property type="evidence" value="ECO:0007669"/>
    <property type="project" value="UniProtKB-KW"/>
</dbReference>
<dbReference type="GO" id="GO:0007015">
    <property type="term" value="P:actin filament organization"/>
    <property type="evidence" value="ECO:0007669"/>
    <property type="project" value="TreeGrafter"/>
</dbReference>
<feature type="region of interest" description="Disordered" evidence="5">
    <location>
        <begin position="1"/>
        <end position="36"/>
    </location>
</feature>
<dbReference type="GO" id="GO:0006915">
    <property type="term" value="P:apoptotic process"/>
    <property type="evidence" value="ECO:0007669"/>
    <property type="project" value="UniProtKB-KW"/>
</dbReference>
<evidence type="ECO:0000256" key="3">
    <source>
        <dbReference type="ARBA" id="ARBA00023036"/>
    </source>
</evidence>
<feature type="compositionally biased region" description="Low complexity" evidence="5">
    <location>
        <begin position="668"/>
        <end position="682"/>
    </location>
</feature>
<dbReference type="GO" id="GO:0005886">
    <property type="term" value="C:plasma membrane"/>
    <property type="evidence" value="ECO:0007669"/>
    <property type="project" value="TreeGrafter"/>
</dbReference>
<dbReference type="Gene3D" id="2.30.29.30">
    <property type="entry name" value="Pleckstrin-homology domain (PH domain)/Phosphotyrosine-binding domain (PTB)"/>
    <property type="match status" value="1"/>
</dbReference>
<keyword evidence="1" id="KW-0053">Apoptosis</keyword>
<feature type="region of interest" description="Disordered" evidence="5">
    <location>
        <begin position="642"/>
        <end position="688"/>
    </location>
</feature>
<dbReference type="AlphaFoldDB" id="A0A511KE41"/>
<dbReference type="GO" id="GO:0048870">
    <property type="term" value="P:cell motility"/>
    <property type="evidence" value="ECO:0007669"/>
    <property type="project" value="TreeGrafter"/>
</dbReference>
<evidence type="ECO:0000313" key="7">
    <source>
        <dbReference type="EMBL" id="GEM08647.1"/>
    </source>
</evidence>
<dbReference type="SUPFAM" id="SSF48371">
    <property type="entry name" value="ARM repeat"/>
    <property type="match status" value="1"/>
</dbReference>
<name>A0A511KE41_RHOTO</name>
<evidence type="ECO:0000313" key="8">
    <source>
        <dbReference type="Proteomes" id="UP000321518"/>
    </source>
</evidence>
<protein>
    <submittedName>
        <fullName evidence="7">Engulfment and cell motility protein 1</fullName>
    </submittedName>
</protein>
<dbReference type="InterPro" id="IPR011993">
    <property type="entry name" value="PH-like_dom_sf"/>
</dbReference>
<dbReference type="InterPro" id="IPR006816">
    <property type="entry name" value="ELMO_dom"/>
</dbReference>
<accession>A0A511KE41</accession>
<feature type="compositionally biased region" description="Low complexity" evidence="5">
    <location>
        <begin position="11"/>
        <end position="28"/>
    </location>
</feature>
<feature type="compositionally biased region" description="Polar residues" evidence="5">
    <location>
        <begin position="651"/>
        <end position="667"/>
    </location>
</feature>
<dbReference type="OrthoDB" id="28413at2759"/>
<keyword evidence="2" id="KW-0581">Phagocytosis</keyword>
<comment type="caution">
    <text evidence="7">The sequence shown here is derived from an EMBL/GenBank/DDBJ whole genome shotgun (WGS) entry which is preliminary data.</text>
</comment>
<dbReference type="InterPro" id="IPR016024">
    <property type="entry name" value="ARM-type_fold"/>
</dbReference>
<keyword evidence="3" id="KW-0729">SH3-binding</keyword>
<dbReference type="Pfam" id="PF04727">
    <property type="entry name" value="ELMO_CED12"/>
    <property type="match status" value="1"/>
</dbReference>
<evidence type="ECO:0000256" key="1">
    <source>
        <dbReference type="ARBA" id="ARBA00022703"/>
    </source>
</evidence>
<dbReference type="PANTHER" id="PTHR12771">
    <property type="entry name" value="ENGULFMENT AND CELL MOTILITY"/>
    <property type="match status" value="1"/>
</dbReference>
<feature type="domain" description="ELMO" evidence="6">
    <location>
        <begin position="347"/>
        <end position="501"/>
    </location>
</feature>